<sequence>MPWNGPDWEDPALWAFPAPRNETYDEFIASIGDGTHNTSTVDQTNAEPMAQHTLAHTHGPGGPFTTVPVAQAPAVDTVAFAAPPAMNYVAFANQPAMNTVASADPSAMNPLSLANRPAMNPSPFTGPAAMNPSPFTGPAAMNPSPFTGPAAMNSLPFAGPPAMNHSTRFSDSLAMMSSTQISDHFAMNGSSSAFPRPGRDLDTMHNSQQVYYGEPYRRRPSMNVSRPAMLPPVQQHHSHGMYSSLQPPMPGLVPRQQQYPAINSAYGPMRNTTAPGPVFNSGTTLVPLFSSRESAPNPINGQSSSRNGMSHASTLYPAVTVAQPTQTLNSTVTAGRPHESDLRAQRSAIPANVRPSPYNLRPRTASQKRARNSTPGDKDEDEDQTGPSTVDGSLKRRPNPVTFSDTRKIFDRPNGMDLFCVMIVKYLAGSNFFGLNPTMAKEITLRLWCRLPGEKRREWQGASLSIRMAMREGIQRGSELLNEWKKRTAPSPPPAAGEFTSRLPFHVVLEALRVEGRSRVDAAAFEPELGSGCPAFSLETREAKVCLETAGQYFEERERLWKIWQERTGRRETLPPAFTPDDQARTKKDLSRWLKTHAQQDSPPSPTLSTYIPMSPLTPAPCDDFD</sequence>
<evidence type="ECO:0000313" key="3">
    <source>
        <dbReference type="Proteomes" id="UP000053257"/>
    </source>
</evidence>
<evidence type="ECO:0000256" key="1">
    <source>
        <dbReference type="SAM" id="MobiDB-lite"/>
    </source>
</evidence>
<dbReference type="Proteomes" id="UP000053257">
    <property type="component" value="Unassembled WGS sequence"/>
</dbReference>
<feature type="compositionally biased region" description="Basic and acidic residues" evidence="1">
    <location>
        <begin position="582"/>
        <end position="592"/>
    </location>
</feature>
<keyword evidence="3" id="KW-1185">Reference proteome</keyword>
<dbReference type="AlphaFoldDB" id="A0A0C3NSW3"/>
<feature type="region of interest" description="Disordered" evidence="1">
    <location>
        <begin position="327"/>
        <end position="408"/>
    </location>
</feature>
<feature type="region of interest" description="Disordered" evidence="1">
    <location>
        <begin position="572"/>
        <end position="626"/>
    </location>
</feature>
<gene>
    <name evidence="2" type="ORF">PHLGIDRAFT_117402</name>
</gene>
<dbReference type="EMBL" id="KN840482">
    <property type="protein sequence ID" value="KIP08309.1"/>
    <property type="molecule type" value="Genomic_DNA"/>
</dbReference>
<proteinExistence type="predicted"/>
<feature type="compositionally biased region" description="Polar residues" evidence="1">
    <location>
        <begin position="291"/>
        <end position="310"/>
    </location>
</feature>
<protein>
    <submittedName>
        <fullName evidence="2">Uncharacterized protein</fullName>
    </submittedName>
</protein>
<dbReference type="HOGENOM" id="CLU_436860_0_0_1"/>
<organism evidence="2 3">
    <name type="scientific">Phlebiopsis gigantea (strain 11061_1 CR5-6)</name>
    <name type="common">White-rot fungus</name>
    <name type="synonym">Peniophora gigantea</name>
    <dbReference type="NCBI Taxonomy" id="745531"/>
    <lineage>
        <taxon>Eukaryota</taxon>
        <taxon>Fungi</taxon>
        <taxon>Dikarya</taxon>
        <taxon>Basidiomycota</taxon>
        <taxon>Agaricomycotina</taxon>
        <taxon>Agaricomycetes</taxon>
        <taxon>Polyporales</taxon>
        <taxon>Phanerochaetaceae</taxon>
        <taxon>Phlebiopsis</taxon>
    </lineage>
</organism>
<feature type="region of interest" description="Disordered" evidence="1">
    <location>
        <begin position="289"/>
        <end position="310"/>
    </location>
</feature>
<evidence type="ECO:0000313" key="2">
    <source>
        <dbReference type="EMBL" id="KIP08309.1"/>
    </source>
</evidence>
<accession>A0A0C3NSW3</accession>
<reference evidence="2 3" key="1">
    <citation type="journal article" date="2014" name="PLoS Genet.">
        <title>Analysis of the Phlebiopsis gigantea genome, transcriptome and secretome provides insight into its pioneer colonization strategies of wood.</title>
        <authorList>
            <person name="Hori C."/>
            <person name="Ishida T."/>
            <person name="Igarashi K."/>
            <person name="Samejima M."/>
            <person name="Suzuki H."/>
            <person name="Master E."/>
            <person name="Ferreira P."/>
            <person name="Ruiz-Duenas F.J."/>
            <person name="Held B."/>
            <person name="Canessa P."/>
            <person name="Larrondo L.F."/>
            <person name="Schmoll M."/>
            <person name="Druzhinina I.S."/>
            <person name="Kubicek C.P."/>
            <person name="Gaskell J.A."/>
            <person name="Kersten P."/>
            <person name="St John F."/>
            <person name="Glasner J."/>
            <person name="Sabat G."/>
            <person name="Splinter BonDurant S."/>
            <person name="Syed K."/>
            <person name="Yadav J."/>
            <person name="Mgbeahuruike A.C."/>
            <person name="Kovalchuk A."/>
            <person name="Asiegbu F.O."/>
            <person name="Lackner G."/>
            <person name="Hoffmeister D."/>
            <person name="Rencoret J."/>
            <person name="Gutierrez A."/>
            <person name="Sun H."/>
            <person name="Lindquist E."/>
            <person name="Barry K."/>
            <person name="Riley R."/>
            <person name="Grigoriev I.V."/>
            <person name="Henrissat B."/>
            <person name="Kues U."/>
            <person name="Berka R.M."/>
            <person name="Martinez A.T."/>
            <person name="Covert S.F."/>
            <person name="Blanchette R.A."/>
            <person name="Cullen D."/>
        </authorList>
    </citation>
    <scope>NUCLEOTIDE SEQUENCE [LARGE SCALE GENOMIC DNA]</scope>
    <source>
        <strain evidence="2 3">11061_1 CR5-6</strain>
    </source>
</reference>
<name>A0A0C3NSW3_PHLG1</name>
<feature type="compositionally biased region" description="Polar residues" evidence="1">
    <location>
        <begin position="597"/>
        <end position="612"/>
    </location>
</feature>